<feature type="transmembrane region" description="Helical" evidence="8">
    <location>
        <begin position="272"/>
        <end position="296"/>
    </location>
</feature>
<proteinExistence type="predicted"/>
<feature type="transmembrane region" description="Helical" evidence="8">
    <location>
        <begin position="175"/>
        <end position="202"/>
    </location>
</feature>
<evidence type="ECO:0000256" key="1">
    <source>
        <dbReference type="ARBA" id="ARBA00004651"/>
    </source>
</evidence>
<gene>
    <name evidence="10" type="ORF">UW37_C0006G0005</name>
</gene>
<organism evidence="10 11">
    <name type="scientific">Candidatus Gottesmanbacteria bacterium GW2011_GWA2_44_17</name>
    <dbReference type="NCBI Taxonomy" id="1618444"/>
    <lineage>
        <taxon>Bacteria</taxon>
        <taxon>Candidatus Gottesmaniibacteriota</taxon>
    </lineage>
</organism>
<keyword evidence="3" id="KW-0328">Glycosyltransferase</keyword>
<evidence type="ECO:0000256" key="8">
    <source>
        <dbReference type="SAM" id="Phobius"/>
    </source>
</evidence>
<feature type="transmembrane region" description="Helical" evidence="8">
    <location>
        <begin position="124"/>
        <end position="142"/>
    </location>
</feature>
<evidence type="ECO:0000259" key="9">
    <source>
        <dbReference type="Pfam" id="PF13231"/>
    </source>
</evidence>
<dbReference type="PANTHER" id="PTHR33908:SF11">
    <property type="entry name" value="MEMBRANE PROTEIN"/>
    <property type="match status" value="1"/>
</dbReference>
<protein>
    <recommendedName>
        <fullName evidence="9">Glycosyltransferase RgtA/B/C/D-like domain-containing protein</fullName>
    </recommendedName>
</protein>
<evidence type="ECO:0000256" key="6">
    <source>
        <dbReference type="ARBA" id="ARBA00022989"/>
    </source>
</evidence>
<feature type="transmembrane region" description="Helical" evidence="8">
    <location>
        <begin position="336"/>
        <end position="355"/>
    </location>
</feature>
<comment type="subcellular location">
    <subcellularLocation>
        <location evidence="1">Cell membrane</location>
        <topology evidence="1">Multi-pass membrane protein</topology>
    </subcellularLocation>
</comment>
<dbReference type="PANTHER" id="PTHR33908">
    <property type="entry name" value="MANNOSYLTRANSFERASE YKCB-RELATED"/>
    <property type="match status" value="1"/>
</dbReference>
<feature type="transmembrane region" description="Helical" evidence="8">
    <location>
        <begin position="362"/>
        <end position="381"/>
    </location>
</feature>
<feature type="transmembrane region" description="Helical" evidence="8">
    <location>
        <begin position="214"/>
        <end position="232"/>
    </location>
</feature>
<sequence length="501" mass="56966">MNKKLKLSVLIFFLVYLAVNLIILPDYGLSWDYHNHYYAGLKHLGITLPPESTKIPFSPPDPKETTDDPFGPFTQIIPALSQTVFHDRLNILTAEYAYNLPMVFFGVAGVFILFLFLLEAFGPVEAIAGSVALGLLPQYFAYLHNNMKDIPNSTAFTLAVYLFYRLTKKPNWGSLLLASASFAFAFNVKINSVFIPVICLIYFLSVRKKSDFRILSYFLLAPLFALLLWWPFWQDPVRKLLEIPGFYSRNTFNMPNLLWGKIYQSGVNIPLFYPYSFLLVSTPLPILIAAAAGLVFSFRKIFSKKKEYLLLILWFFIPLMRYLSPKIGAIDGVRHFMEVLPALSALAGIGAAIFRKSLIMRIAAIMTVGYLAALLVVFHPFQASYFNFLTGGIKGAQGRFDIDFWGTPQKEAVLWLNQQAPRGAFVHIVMAQSTASVYLRKDLLINLNKKPYQESDYTVLLNRQSFFPLYSIEAYKNKKISSKRTVFSVSRLGVPLVWVFN</sequence>
<evidence type="ECO:0000256" key="7">
    <source>
        <dbReference type="ARBA" id="ARBA00023136"/>
    </source>
</evidence>
<evidence type="ECO:0000313" key="10">
    <source>
        <dbReference type="EMBL" id="KKT47542.1"/>
    </source>
</evidence>
<comment type="caution">
    <text evidence="10">The sequence shown here is derived from an EMBL/GenBank/DDBJ whole genome shotgun (WGS) entry which is preliminary data.</text>
</comment>
<keyword evidence="5 8" id="KW-0812">Transmembrane</keyword>
<feature type="transmembrane region" description="Helical" evidence="8">
    <location>
        <begin position="96"/>
        <end position="117"/>
    </location>
</feature>
<dbReference type="InterPro" id="IPR050297">
    <property type="entry name" value="LipidA_mod_glycosyltrf_83"/>
</dbReference>
<dbReference type="Pfam" id="PF13231">
    <property type="entry name" value="PMT_2"/>
    <property type="match status" value="1"/>
</dbReference>
<dbReference type="GO" id="GO:0005886">
    <property type="term" value="C:plasma membrane"/>
    <property type="evidence" value="ECO:0007669"/>
    <property type="project" value="UniProtKB-SubCell"/>
</dbReference>
<feature type="domain" description="Glycosyltransferase RgtA/B/C/D-like" evidence="9">
    <location>
        <begin position="96"/>
        <end position="230"/>
    </location>
</feature>
<keyword evidence="4" id="KW-0808">Transferase</keyword>
<dbReference type="GO" id="GO:0016763">
    <property type="term" value="F:pentosyltransferase activity"/>
    <property type="evidence" value="ECO:0007669"/>
    <property type="project" value="TreeGrafter"/>
</dbReference>
<dbReference type="Proteomes" id="UP000034063">
    <property type="component" value="Unassembled WGS sequence"/>
</dbReference>
<reference evidence="10 11" key="1">
    <citation type="journal article" date="2015" name="Nature">
        <title>rRNA introns, odd ribosomes, and small enigmatic genomes across a large radiation of phyla.</title>
        <authorList>
            <person name="Brown C.T."/>
            <person name="Hug L.A."/>
            <person name="Thomas B.C."/>
            <person name="Sharon I."/>
            <person name="Castelle C.J."/>
            <person name="Singh A."/>
            <person name="Wilkins M.J."/>
            <person name="Williams K.H."/>
            <person name="Banfield J.F."/>
        </authorList>
    </citation>
    <scope>NUCLEOTIDE SEQUENCE [LARGE SCALE GENOMIC DNA]</scope>
</reference>
<evidence type="ECO:0000256" key="3">
    <source>
        <dbReference type="ARBA" id="ARBA00022676"/>
    </source>
</evidence>
<keyword evidence="6 8" id="KW-1133">Transmembrane helix</keyword>
<feature type="transmembrane region" description="Helical" evidence="8">
    <location>
        <begin position="308"/>
        <end position="324"/>
    </location>
</feature>
<feature type="transmembrane region" description="Helical" evidence="8">
    <location>
        <begin position="7"/>
        <end position="24"/>
    </location>
</feature>
<evidence type="ECO:0000256" key="2">
    <source>
        <dbReference type="ARBA" id="ARBA00022475"/>
    </source>
</evidence>
<dbReference type="InterPro" id="IPR038731">
    <property type="entry name" value="RgtA/B/C-like"/>
</dbReference>
<keyword evidence="2" id="KW-1003">Cell membrane</keyword>
<name>A0A0G1JUE0_9BACT</name>
<dbReference type="EMBL" id="LCIB01000006">
    <property type="protein sequence ID" value="KKT47542.1"/>
    <property type="molecule type" value="Genomic_DNA"/>
</dbReference>
<accession>A0A0G1JUE0</accession>
<evidence type="ECO:0000313" key="11">
    <source>
        <dbReference type="Proteomes" id="UP000034063"/>
    </source>
</evidence>
<keyword evidence="7 8" id="KW-0472">Membrane</keyword>
<dbReference type="GO" id="GO:0009103">
    <property type="term" value="P:lipopolysaccharide biosynthetic process"/>
    <property type="evidence" value="ECO:0007669"/>
    <property type="project" value="UniProtKB-ARBA"/>
</dbReference>
<dbReference type="AlphaFoldDB" id="A0A0G1JUE0"/>
<evidence type="ECO:0000256" key="4">
    <source>
        <dbReference type="ARBA" id="ARBA00022679"/>
    </source>
</evidence>
<evidence type="ECO:0000256" key="5">
    <source>
        <dbReference type="ARBA" id="ARBA00022692"/>
    </source>
</evidence>